<proteinExistence type="predicted"/>
<gene>
    <name evidence="1" type="ORF">S01H4_08886</name>
</gene>
<dbReference type="AlphaFoldDB" id="X1ASK7"/>
<sequence length="45" mass="5315">MTPRYAKDIVETLGGIIYHTSEKNLSYIITNRPKSKTLKISRKWY</sequence>
<evidence type="ECO:0000313" key="1">
    <source>
        <dbReference type="EMBL" id="GAG72292.1"/>
    </source>
</evidence>
<dbReference type="EMBL" id="BART01003126">
    <property type="protein sequence ID" value="GAG72292.1"/>
    <property type="molecule type" value="Genomic_DNA"/>
</dbReference>
<name>X1ASK7_9ZZZZ</name>
<accession>X1ASK7</accession>
<reference evidence="1" key="1">
    <citation type="journal article" date="2014" name="Front. Microbiol.">
        <title>High frequency of phylogenetically diverse reductive dehalogenase-homologous genes in deep subseafloor sedimentary metagenomes.</title>
        <authorList>
            <person name="Kawai M."/>
            <person name="Futagami T."/>
            <person name="Toyoda A."/>
            <person name="Takaki Y."/>
            <person name="Nishi S."/>
            <person name="Hori S."/>
            <person name="Arai W."/>
            <person name="Tsubouchi T."/>
            <person name="Morono Y."/>
            <person name="Uchiyama I."/>
            <person name="Ito T."/>
            <person name="Fujiyama A."/>
            <person name="Inagaki F."/>
            <person name="Takami H."/>
        </authorList>
    </citation>
    <scope>NUCLEOTIDE SEQUENCE</scope>
    <source>
        <strain evidence="1">Expedition CK06-06</strain>
    </source>
</reference>
<organism evidence="1">
    <name type="scientific">marine sediment metagenome</name>
    <dbReference type="NCBI Taxonomy" id="412755"/>
    <lineage>
        <taxon>unclassified sequences</taxon>
        <taxon>metagenomes</taxon>
        <taxon>ecological metagenomes</taxon>
    </lineage>
</organism>
<evidence type="ECO:0008006" key="2">
    <source>
        <dbReference type="Google" id="ProtNLM"/>
    </source>
</evidence>
<comment type="caution">
    <text evidence="1">The sequence shown here is derived from an EMBL/GenBank/DDBJ whole genome shotgun (WGS) entry which is preliminary data.</text>
</comment>
<protein>
    <recommendedName>
        <fullName evidence="2">BRCT domain-containing protein</fullName>
    </recommendedName>
</protein>